<dbReference type="EMBL" id="JACJID010000006">
    <property type="protein sequence ID" value="MBA8929791.1"/>
    <property type="molecule type" value="Genomic_DNA"/>
</dbReference>
<reference evidence="3 4" key="1">
    <citation type="submission" date="2020-08" db="EMBL/GenBank/DDBJ databases">
        <title>Genomic Encyclopedia of Archaeal and Bacterial Type Strains, Phase II (KMG-II): from individual species to whole genera.</title>
        <authorList>
            <person name="Goeker M."/>
        </authorList>
    </citation>
    <scope>NUCLEOTIDE SEQUENCE [LARGE SCALE GENOMIC DNA]</scope>
    <source>
        <strain evidence="3 4">DSM 43850</strain>
    </source>
</reference>
<feature type="transmembrane region" description="Helical" evidence="1">
    <location>
        <begin position="27"/>
        <end position="45"/>
    </location>
</feature>
<gene>
    <name evidence="3" type="ORF">BC739_007024</name>
</gene>
<feature type="domain" description="SAF" evidence="2">
    <location>
        <begin position="52"/>
        <end position="114"/>
    </location>
</feature>
<dbReference type="Gene3D" id="3.90.1210.10">
    <property type="entry name" value="Antifreeze-like/N-acetylneuraminic acid synthase C-terminal domain"/>
    <property type="match status" value="1"/>
</dbReference>
<keyword evidence="4" id="KW-1185">Reference proteome</keyword>
<organism evidence="3 4">
    <name type="scientific">Kutzneria viridogrisea</name>
    <dbReference type="NCBI Taxonomy" id="47990"/>
    <lineage>
        <taxon>Bacteria</taxon>
        <taxon>Bacillati</taxon>
        <taxon>Actinomycetota</taxon>
        <taxon>Actinomycetes</taxon>
        <taxon>Pseudonocardiales</taxon>
        <taxon>Pseudonocardiaceae</taxon>
        <taxon>Kutzneria</taxon>
    </lineage>
</organism>
<protein>
    <submittedName>
        <fullName evidence="3">Flp pilus assembly protein CpaB</fullName>
    </submittedName>
</protein>
<evidence type="ECO:0000313" key="4">
    <source>
        <dbReference type="Proteomes" id="UP000517916"/>
    </source>
</evidence>
<keyword evidence="1" id="KW-1133">Transmembrane helix</keyword>
<dbReference type="SMART" id="SM00858">
    <property type="entry name" value="SAF"/>
    <property type="match status" value="1"/>
</dbReference>
<sequence length="213" mass="21688">MVIAPKVWLARLVSAAGWNRAVLVRRAVAVLLVLAAALMAGYSALHGREHAVPVLVAARDVAPGSTLHAEDLSVRELPAAAVPVGALRERAAAVGQVLAGAARPGEPITDVRLVGAENTRLSTGDAGSAAVPVRLAEGGVAELLRPGSRVDVIGLAPGREGDPVLAADGVVVTVRPAAQQGERGRLVLVALPRQSATRVALASLSQPVTVTLR</sequence>
<evidence type="ECO:0000313" key="3">
    <source>
        <dbReference type="EMBL" id="MBA8929791.1"/>
    </source>
</evidence>
<proteinExistence type="predicted"/>
<keyword evidence="1" id="KW-0472">Membrane</keyword>
<dbReference type="RefSeq" id="WP_025354381.1">
    <property type="nucleotide sequence ID" value="NZ_BAAABQ010000031.1"/>
</dbReference>
<dbReference type="Proteomes" id="UP000517916">
    <property type="component" value="Unassembled WGS sequence"/>
</dbReference>
<keyword evidence="1" id="KW-0812">Transmembrane</keyword>
<dbReference type="Pfam" id="PF08666">
    <property type="entry name" value="SAF"/>
    <property type="match status" value="1"/>
</dbReference>
<evidence type="ECO:0000259" key="2">
    <source>
        <dbReference type="SMART" id="SM00858"/>
    </source>
</evidence>
<comment type="caution">
    <text evidence="3">The sequence shown here is derived from an EMBL/GenBank/DDBJ whole genome shotgun (WGS) entry which is preliminary data.</text>
</comment>
<name>A0ABR6BSB1_9PSEU</name>
<evidence type="ECO:0000256" key="1">
    <source>
        <dbReference type="SAM" id="Phobius"/>
    </source>
</evidence>
<accession>A0ABR6BSB1</accession>
<dbReference type="InterPro" id="IPR013974">
    <property type="entry name" value="SAF"/>
</dbReference>
<dbReference type="CDD" id="cd11614">
    <property type="entry name" value="SAF_CpaB_FlgA_like"/>
    <property type="match status" value="1"/>
</dbReference>